<name>A0A2R6WEM0_MARPO</name>
<feature type="compositionally biased region" description="Basic and acidic residues" evidence="1">
    <location>
        <begin position="1"/>
        <end position="43"/>
    </location>
</feature>
<evidence type="ECO:0000256" key="1">
    <source>
        <dbReference type="SAM" id="MobiDB-lite"/>
    </source>
</evidence>
<organism evidence="2 3">
    <name type="scientific">Marchantia polymorpha</name>
    <name type="common">Common liverwort</name>
    <name type="synonym">Marchantia aquatica</name>
    <dbReference type="NCBI Taxonomy" id="3197"/>
    <lineage>
        <taxon>Eukaryota</taxon>
        <taxon>Viridiplantae</taxon>
        <taxon>Streptophyta</taxon>
        <taxon>Embryophyta</taxon>
        <taxon>Marchantiophyta</taxon>
        <taxon>Marchantiopsida</taxon>
        <taxon>Marchantiidae</taxon>
        <taxon>Marchantiales</taxon>
        <taxon>Marchantiaceae</taxon>
        <taxon>Marchantia</taxon>
    </lineage>
</organism>
<gene>
    <name evidence="2" type="ORF">MARPO_0100s0013</name>
</gene>
<sequence length="214" mass="24272">MIKPLVRERERDREREGRALERSSSEAREERERESFRGQRGEACDAPNRASLPGARRMQTLDLQGYTDTIRHRCMIEANPDSASSSPGSILGRDPAEEIPDSRLFSCCCFCCPSPEPSLWACKRARTNRRGPIDLPLPIDRGHIHPPARPTARERVLPSFLCLHLITGNRRGRSFRAPASRTGRLQREVDRHLEISERGRASQPACALARSNRR</sequence>
<evidence type="ECO:0000313" key="3">
    <source>
        <dbReference type="Proteomes" id="UP000244005"/>
    </source>
</evidence>
<keyword evidence="3" id="KW-1185">Reference proteome</keyword>
<proteinExistence type="predicted"/>
<dbReference type="AlphaFoldDB" id="A0A2R6WEM0"/>
<dbReference type="EMBL" id="KZ772772">
    <property type="protein sequence ID" value="PTQ32298.1"/>
    <property type="molecule type" value="Genomic_DNA"/>
</dbReference>
<protein>
    <submittedName>
        <fullName evidence="2">Uncharacterized protein</fullName>
    </submittedName>
</protein>
<feature type="region of interest" description="Disordered" evidence="1">
    <location>
        <begin position="1"/>
        <end position="58"/>
    </location>
</feature>
<dbReference type="Proteomes" id="UP000244005">
    <property type="component" value="Unassembled WGS sequence"/>
</dbReference>
<accession>A0A2R6WEM0</accession>
<reference evidence="3" key="1">
    <citation type="journal article" date="2017" name="Cell">
        <title>Insights into land plant evolution garnered from the Marchantia polymorpha genome.</title>
        <authorList>
            <person name="Bowman J.L."/>
            <person name="Kohchi T."/>
            <person name="Yamato K.T."/>
            <person name="Jenkins J."/>
            <person name="Shu S."/>
            <person name="Ishizaki K."/>
            <person name="Yamaoka S."/>
            <person name="Nishihama R."/>
            <person name="Nakamura Y."/>
            <person name="Berger F."/>
            <person name="Adam C."/>
            <person name="Aki S.S."/>
            <person name="Althoff F."/>
            <person name="Araki T."/>
            <person name="Arteaga-Vazquez M.A."/>
            <person name="Balasubrmanian S."/>
            <person name="Barry K."/>
            <person name="Bauer D."/>
            <person name="Boehm C.R."/>
            <person name="Briginshaw L."/>
            <person name="Caballero-Perez J."/>
            <person name="Catarino B."/>
            <person name="Chen F."/>
            <person name="Chiyoda S."/>
            <person name="Chovatia M."/>
            <person name="Davies K.M."/>
            <person name="Delmans M."/>
            <person name="Demura T."/>
            <person name="Dierschke T."/>
            <person name="Dolan L."/>
            <person name="Dorantes-Acosta A.E."/>
            <person name="Eklund D.M."/>
            <person name="Florent S.N."/>
            <person name="Flores-Sandoval E."/>
            <person name="Fujiyama A."/>
            <person name="Fukuzawa H."/>
            <person name="Galik B."/>
            <person name="Grimanelli D."/>
            <person name="Grimwood J."/>
            <person name="Grossniklaus U."/>
            <person name="Hamada T."/>
            <person name="Haseloff J."/>
            <person name="Hetherington A.J."/>
            <person name="Higo A."/>
            <person name="Hirakawa Y."/>
            <person name="Hundley H.N."/>
            <person name="Ikeda Y."/>
            <person name="Inoue K."/>
            <person name="Inoue S.I."/>
            <person name="Ishida S."/>
            <person name="Jia Q."/>
            <person name="Kakita M."/>
            <person name="Kanazawa T."/>
            <person name="Kawai Y."/>
            <person name="Kawashima T."/>
            <person name="Kennedy M."/>
            <person name="Kinose K."/>
            <person name="Kinoshita T."/>
            <person name="Kohara Y."/>
            <person name="Koide E."/>
            <person name="Komatsu K."/>
            <person name="Kopischke S."/>
            <person name="Kubo M."/>
            <person name="Kyozuka J."/>
            <person name="Lagercrantz U."/>
            <person name="Lin S.S."/>
            <person name="Lindquist E."/>
            <person name="Lipzen A.M."/>
            <person name="Lu C.W."/>
            <person name="De Luna E."/>
            <person name="Martienssen R.A."/>
            <person name="Minamino N."/>
            <person name="Mizutani M."/>
            <person name="Mizutani M."/>
            <person name="Mochizuki N."/>
            <person name="Monte I."/>
            <person name="Mosher R."/>
            <person name="Nagasaki H."/>
            <person name="Nakagami H."/>
            <person name="Naramoto S."/>
            <person name="Nishitani K."/>
            <person name="Ohtani M."/>
            <person name="Okamoto T."/>
            <person name="Okumura M."/>
            <person name="Phillips J."/>
            <person name="Pollak B."/>
            <person name="Reinders A."/>
            <person name="Rovekamp M."/>
            <person name="Sano R."/>
            <person name="Sawa S."/>
            <person name="Schmid M.W."/>
            <person name="Shirakawa M."/>
            <person name="Solano R."/>
            <person name="Spunde A."/>
            <person name="Suetsugu N."/>
            <person name="Sugano S."/>
            <person name="Sugiyama A."/>
            <person name="Sun R."/>
            <person name="Suzuki Y."/>
            <person name="Takenaka M."/>
            <person name="Takezawa D."/>
            <person name="Tomogane H."/>
            <person name="Tsuzuki M."/>
            <person name="Ueda T."/>
            <person name="Umeda M."/>
            <person name="Ward J.M."/>
            <person name="Watanabe Y."/>
            <person name="Yazaki K."/>
            <person name="Yokoyama R."/>
            <person name="Yoshitake Y."/>
            <person name="Yotsui I."/>
            <person name="Zachgo S."/>
            <person name="Schmutz J."/>
        </authorList>
    </citation>
    <scope>NUCLEOTIDE SEQUENCE [LARGE SCALE GENOMIC DNA]</scope>
    <source>
        <strain evidence="3">Tak-1</strain>
    </source>
</reference>
<evidence type="ECO:0000313" key="2">
    <source>
        <dbReference type="EMBL" id="PTQ32298.1"/>
    </source>
</evidence>
<dbReference type="Gramene" id="Mp3g25000.1">
    <property type="protein sequence ID" value="Mp3g25000.1.cds1"/>
    <property type="gene ID" value="Mp3g25000"/>
</dbReference>